<feature type="chain" id="PRO_5047324582" description="Nose resistant-to-fluoxetine protein N-terminal domain-containing protein" evidence="2">
    <location>
        <begin position="19"/>
        <end position="700"/>
    </location>
</feature>
<dbReference type="InterPro" id="IPR006621">
    <property type="entry name" value="Nose-resist-to-fluoxetine_N"/>
</dbReference>
<dbReference type="EMBL" id="JAVFWL010000001">
    <property type="protein sequence ID" value="KAK6731635.1"/>
    <property type="molecule type" value="Genomic_DNA"/>
</dbReference>
<feature type="transmembrane region" description="Helical" evidence="1">
    <location>
        <begin position="298"/>
        <end position="321"/>
    </location>
</feature>
<gene>
    <name evidence="4" type="primary">Necator_chrI.g3983</name>
    <name evidence="4" type="ORF">RB195_007854</name>
</gene>
<protein>
    <recommendedName>
        <fullName evidence="3">Nose resistant-to-fluoxetine protein N-terminal domain-containing protein</fullName>
    </recommendedName>
</protein>
<sequence length="700" mass="79415">MFHQLLIFSILYFKAVNTATSPNSFTEIFAAVDNSTNVSEQCLKDGAVFAESLSLVFTTLQKCRENNGCTDEENKILNENMFAIKQIDAFGKIPAGLLEMTLISSGSYRECMELVAPYQVHYCYAEAVSENMTSTTLVTASFRIAVCMPRSCTEEDIPKLLNSLDVQSRLPLKFIRSNCVSTSVRPSTGFWIFMSFMAIFIAWAIIATVIDYVLNVYYKKKPGNSMAMRVLLSYSVYTNGSAILETGPYKEGNIKSLASIRFISMTWVAAGHTLLQNANSDTLLPVFSIWNPFLSTTFMNAFLSVDTFFLLSGILVAYLFFKSKPSMRYVKNPFTWVMFYVHRYLRLTPAVMIFIGFFTVMLPLINGPFTASAAGMLGNNTAAVELCKKYWWRNMLYINNLFGMTAECYPITWYLAVDTQLYIVAPIFLVTLLIRPLLGAALLVLASAVSVAYVYVITFRDNLPASIMGVFALPHTEEFFDEFYQKPWNRCTPYLIGIAAGYLLAMGKKPKVHWLVISSAWAIATAVALACLFGPYHYIKGDDNWSEFTRASYNNFSRIGWSLAVSWVIIANHLGWGGPVATFMDHPLWKPLGRLSYCGYIVHFFVITYIFNIDDRPYHYVSIWGTYVYRVIPVVVMSYGFAFVWSCLFEVPIVKLEKILIENIMPAKKDEKPKFYADGKNHERIYAYEMPQDGNYQMKL</sequence>
<name>A0ABR1C0C5_NECAM</name>
<feature type="transmembrane region" description="Helical" evidence="1">
    <location>
        <begin position="631"/>
        <end position="651"/>
    </location>
</feature>
<keyword evidence="1" id="KW-1133">Transmembrane helix</keyword>
<feature type="transmembrane region" description="Helical" evidence="1">
    <location>
        <begin position="190"/>
        <end position="218"/>
    </location>
</feature>
<organism evidence="4 5">
    <name type="scientific">Necator americanus</name>
    <name type="common">Human hookworm</name>
    <dbReference type="NCBI Taxonomy" id="51031"/>
    <lineage>
        <taxon>Eukaryota</taxon>
        <taxon>Metazoa</taxon>
        <taxon>Ecdysozoa</taxon>
        <taxon>Nematoda</taxon>
        <taxon>Chromadorea</taxon>
        <taxon>Rhabditida</taxon>
        <taxon>Rhabditina</taxon>
        <taxon>Rhabditomorpha</taxon>
        <taxon>Strongyloidea</taxon>
        <taxon>Ancylostomatidae</taxon>
        <taxon>Bunostominae</taxon>
        <taxon>Necator</taxon>
    </lineage>
</organism>
<feature type="transmembrane region" description="Helical" evidence="1">
    <location>
        <begin position="437"/>
        <end position="456"/>
    </location>
</feature>
<reference evidence="4 5" key="1">
    <citation type="submission" date="2023-08" db="EMBL/GenBank/DDBJ databases">
        <title>A Necator americanus chromosomal reference genome.</title>
        <authorList>
            <person name="Ilik V."/>
            <person name="Petrzelkova K.J."/>
            <person name="Pardy F."/>
            <person name="Fuh T."/>
            <person name="Niatou-Singa F.S."/>
            <person name="Gouil Q."/>
            <person name="Baker L."/>
            <person name="Ritchie M.E."/>
            <person name="Jex A.R."/>
            <person name="Gazzola D."/>
            <person name="Li H."/>
            <person name="Toshio Fujiwara R."/>
            <person name="Zhan B."/>
            <person name="Aroian R.V."/>
            <person name="Pafco B."/>
            <person name="Schwarz E.M."/>
        </authorList>
    </citation>
    <scope>NUCLEOTIDE SEQUENCE [LARGE SCALE GENOMIC DNA]</scope>
    <source>
        <strain evidence="4 5">Aroian</strain>
        <tissue evidence="4">Whole animal</tissue>
    </source>
</reference>
<proteinExistence type="predicted"/>
<keyword evidence="1" id="KW-0472">Membrane</keyword>
<dbReference type="Pfam" id="PF20146">
    <property type="entry name" value="NRF"/>
    <property type="match status" value="1"/>
</dbReference>
<feature type="transmembrane region" description="Helical" evidence="1">
    <location>
        <begin position="258"/>
        <end position="278"/>
    </location>
</feature>
<dbReference type="Proteomes" id="UP001303046">
    <property type="component" value="Unassembled WGS sequence"/>
</dbReference>
<comment type="caution">
    <text evidence="4">The sequence shown here is derived from an EMBL/GenBank/DDBJ whole genome shotgun (WGS) entry which is preliminary data.</text>
</comment>
<feature type="transmembrane region" description="Helical" evidence="1">
    <location>
        <begin position="512"/>
        <end position="539"/>
    </location>
</feature>
<dbReference type="PANTHER" id="PTHR11161">
    <property type="entry name" value="O-ACYLTRANSFERASE"/>
    <property type="match status" value="1"/>
</dbReference>
<feature type="signal peptide" evidence="2">
    <location>
        <begin position="1"/>
        <end position="18"/>
    </location>
</feature>
<dbReference type="InterPro" id="IPR002656">
    <property type="entry name" value="Acyl_transf_3_dom"/>
</dbReference>
<evidence type="ECO:0000256" key="1">
    <source>
        <dbReference type="SAM" id="Phobius"/>
    </source>
</evidence>
<keyword evidence="5" id="KW-1185">Reference proteome</keyword>
<feature type="transmembrane region" description="Helical" evidence="1">
    <location>
        <begin position="559"/>
        <end position="583"/>
    </location>
</feature>
<keyword evidence="2" id="KW-0732">Signal</keyword>
<dbReference type="InterPro" id="IPR052728">
    <property type="entry name" value="O2_lipid_transport_reg"/>
</dbReference>
<evidence type="ECO:0000259" key="3">
    <source>
        <dbReference type="SMART" id="SM00703"/>
    </source>
</evidence>
<keyword evidence="1" id="KW-0812">Transmembrane</keyword>
<feature type="transmembrane region" description="Helical" evidence="1">
    <location>
        <begin position="595"/>
        <end position="611"/>
    </location>
</feature>
<dbReference type="SMART" id="SM00703">
    <property type="entry name" value="NRF"/>
    <property type="match status" value="1"/>
</dbReference>
<feature type="transmembrane region" description="Helical" evidence="1">
    <location>
        <begin position="411"/>
        <end position="430"/>
    </location>
</feature>
<feature type="transmembrane region" description="Helical" evidence="1">
    <location>
        <begin position="344"/>
        <end position="365"/>
    </location>
</feature>
<accession>A0ABR1C0C5</accession>
<feature type="domain" description="Nose resistant-to-fluoxetine protein N-terminal" evidence="3">
    <location>
        <begin position="60"/>
        <end position="182"/>
    </location>
</feature>
<dbReference type="PANTHER" id="PTHR11161:SF0">
    <property type="entry name" value="O-ACYLTRANSFERASE LIKE PROTEIN"/>
    <property type="match status" value="1"/>
</dbReference>
<evidence type="ECO:0000313" key="4">
    <source>
        <dbReference type="EMBL" id="KAK6731635.1"/>
    </source>
</evidence>
<evidence type="ECO:0000256" key="2">
    <source>
        <dbReference type="SAM" id="SignalP"/>
    </source>
</evidence>
<dbReference type="Pfam" id="PF01757">
    <property type="entry name" value="Acyl_transf_3"/>
    <property type="match status" value="1"/>
</dbReference>
<evidence type="ECO:0000313" key="5">
    <source>
        <dbReference type="Proteomes" id="UP001303046"/>
    </source>
</evidence>